<dbReference type="RefSeq" id="WP_084843412.1">
    <property type="nucleotide sequence ID" value="NZ_ARYN01000030.1"/>
</dbReference>
<reference evidence="2 3" key="1">
    <citation type="submission" date="2013-04" db="EMBL/GenBank/DDBJ databases">
        <title>Zunongwangia sp. 22II14-10F7 Genome Sequencing.</title>
        <authorList>
            <person name="Lai Q."/>
            <person name="Shao Z."/>
        </authorList>
    </citation>
    <scope>NUCLEOTIDE SEQUENCE [LARGE SCALE GENOMIC DNA]</scope>
    <source>
        <strain evidence="2 3">22II14-10F7</strain>
    </source>
</reference>
<proteinExistence type="predicted"/>
<evidence type="ECO:0000313" key="2">
    <source>
        <dbReference type="EMBL" id="ORL43659.1"/>
    </source>
</evidence>
<evidence type="ECO:0000256" key="1">
    <source>
        <dbReference type="SAM" id="Phobius"/>
    </source>
</evidence>
<organism evidence="2 3">
    <name type="scientific">Zunongwangia atlantica 22II14-10F7</name>
    <dbReference type="NCBI Taxonomy" id="1185767"/>
    <lineage>
        <taxon>Bacteria</taxon>
        <taxon>Pseudomonadati</taxon>
        <taxon>Bacteroidota</taxon>
        <taxon>Flavobacteriia</taxon>
        <taxon>Flavobacteriales</taxon>
        <taxon>Flavobacteriaceae</taxon>
        <taxon>Zunongwangia</taxon>
    </lineage>
</organism>
<keyword evidence="1" id="KW-1133">Transmembrane helix</keyword>
<feature type="transmembrane region" description="Helical" evidence="1">
    <location>
        <begin position="51"/>
        <end position="71"/>
    </location>
</feature>
<comment type="caution">
    <text evidence="2">The sequence shown here is derived from an EMBL/GenBank/DDBJ whole genome shotgun (WGS) entry which is preliminary data.</text>
</comment>
<name>A0A1Y1SY22_9FLAO</name>
<keyword evidence="3" id="KW-1185">Reference proteome</keyword>
<protein>
    <submittedName>
        <fullName evidence="2">Uncharacterized protein</fullName>
    </submittedName>
</protein>
<dbReference type="STRING" id="1185767.IIF7_19774"/>
<feature type="transmembrane region" description="Helical" evidence="1">
    <location>
        <begin position="6"/>
        <end position="30"/>
    </location>
</feature>
<keyword evidence="1" id="KW-0812">Transmembrane</keyword>
<dbReference type="AlphaFoldDB" id="A0A1Y1SY22"/>
<evidence type="ECO:0000313" key="3">
    <source>
        <dbReference type="Proteomes" id="UP000192746"/>
    </source>
</evidence>
<dbReference type="EMBL" id="ARYN01000030">
    <property type="protein sequence ID" value="ORL43659.1"/>
    <property type="molecule type" value="Genomic_DNA"/>
</dbReference>
<dbReference type="Proteomes" id="UP000192746">
    <property type="component" value="Unassembled WGS sequence"/>
</dbReference>
<sequence>MEVLFHFIFQLIKIGILASIYSALLIGIMMTIRSFKSTEYLERVKKKKKKYWFVFGLFISIGLFIYSFTYWGNHGLGDSARIPIGKFKEIGEINGTDSYIEPKNYPYGAMMVHSFKKSDNFLTGKTEISPVDRPEPFFSWDLSKDQIVFFDSEKEYNQYAKNNGLAKSSEFKTFRESYKKYWGGIKYWMLP</sequence>
<gene>
    <name evidence="2" type="ORF">IIF7_19774</name>
</gene>
<dbReference type="OrthoDB" id="1367524at2"/>
<accession>A0A1Y1SY22</accession>
<keyword evidence="1" id="KW-0472">Membrane</keyword>